<evidence type="ECO:0008006" key="4">
    <source>
        <dbReference type="Google" id="ProtNLM"/>
    </source>
</evidence>
<sequence length="425" mass="46553">MERHTRQETQRAMHTHNTTKTLRTRMAALGATSILLLAACTNAGGAPGGSDADSGDLEAIKLRVPTLYGPDHFQTKAMAAYADAVKEASDGSITMEFFYGDSLVKPADTINALRDGVVDIALSVPVYSPSDFPIDQWTTRLAFLQTTDPVVSSLQATSAILDWSINDPDQMAEYDKLGIVPLIPRFYGHESYHLLCKTPVTDLASAQGQRARVGGQVWQDEIESFGMVGVSLAGAEIYEGFQRGVIDCYAGSAPDMVGSSLDEVGKHYTTVGMSGVSSLGLMMSQTTWDRLPLEAKQILWDESPVFLTTWHAGYIDIKHDWFVEDRGLTFHEADDDLLDALDSHQQRQLAEAIDTAPATVSDPADAIERFEAAYDTWLPVIKDDLGYDTGYTTWVEWAQSTDGDVDLAAWADHLTEDILAPHRPK</sequence>
<dbReference type="InterPro" id="IPR038404">
    <property type="entry name" value="TRAP_DctP_sf"/>
</dbReference>
<keyword evidence="1" id="KW-0732">Signal</keyword>
<dbReference type="AlphaFoldDB" id="A0A5B8BZX7"/>
<proteinExistence type="predicted"/>
<dbReference type="Pfam" id="PF03480">
    <property type="entry name" value="DctP"/>
    <property type="match status" value="1"/>
</dbReference>
<organism evidence="2 3">
    <name type="scientific">Georgenia yuyongxinii</name>
    <dbReference type="NCBI Taxonomy" id="2589797"/>
    <lineage>
        <taxon>Bacteria</taxon>
        <taxon>Bacillati</taxon>
        <taxon>Actinomycetota</taxon>
        <taxon>Actinomycetes</taxon>
        <taxon>Micrococcales</taxon>
        <taxon>Bogoriellaceae</taxon>
        <taxon>Georgenia</taxon>
    </lineage>
</organism>
<accession>A0A5B8BZX7</accession>
<dbReference type="PANTHER" id="PTHR33376:SF5">
    <property type="entry name" value="EXTRACYTOPLASMIC SOLUTE RECEPTOR PROTEIN"/>
    <property type="match status" value="1"/>
</dbReference>
<dbReference type="PANTHER" id="PTHR33376">
    <property type="match status" value="1"/>
</dbReference>
<gene>
    <name evidence="2" type="ORF">FE374_03270</name>
</gene>
<name>A0A5B8BZX7_9MICO</name>
<dbReference type="Proteomes" id="UP000314616">
    <property type="component" value="Chromosome"/>
</dbReference>
<dbReference type="EMBL" id="CP040915">
    <property type="protein sequence ID" value="QDC23778.1"/>
    <property type="molecule type" value="Genomic_DNA"/>
</dbReference>
<reference evidence="2 3" key="1">
    <citation type="submission" date="2019-05" db="EMBL/GenBank/DDBJ databases">
        <title>Georgenia *** sp. nov., and Georgenia *** sp. nov., isolated from the intestinal contents of plateau pika (Ochotona curzoniae) in the Qinghai-Tibet plateau of China.</title>
        <authorList>
            <person name="Tian Z."/>
        </authorList>
    </citation>
    <scope>NUCLEOTIDE SEQUENCE [LARGE SCALE GENOMIC DNA]</scope>
    <source>
        <strain evidence="2 3">Z443</strain>
    </source>
</reference>
<dbReference type="KEGG" id="gyu:FE374_03270"/>
<evidence type="ECO:0000313" key="3">
    <source>
        <dbReference type="Proteomes" id="UP000314616"/>
    </source>
</evidence>
<evidence type="ECO:0000313" key="2">
    <source>
        <dbReference type="EMBL" id="QDC23778.1"/>
    </source>
</evidence>
<evidence type="ECO:0000256" key="1">
    <source>
        <dbReference type="ARBA" id="ARBA00022729"/>
    </source>
</evidence>
<dbReference type="OrthoDB" id="9815946at2"/>
<dbReference type="Gene3D" id="3.40.190.170">
    <property type="entry name" value="Bacterial extracellular solute-binding protein, family 7"/>
    <property type="match status" value="1"/>
</dbReference>
<protein>
    <recommendedName>
        <fullName evidence="4">TRAP-type C4-dicarboxylate transport system substrate-binding protein</fullName>
    </recommendedName>
</protein>
<dbReference type="InterPro" id="IPR018389">
    <property type="entry name" value="DctP_fam"/>
</dbReference>
<dbReference type="GO" id="GO:0055085">
    <property type="term" value="P:transmembrane transport"/>
    <property type="evidence" value="ECO:0007669"/>
    <property type="project" value="InterPro"/>
</dbReference>